<dbReference type="PANTHER" id="PTHR34071">
    <property type="entry name" value="5-NITROIMIDAZOLE ANTIBIOTICS RESISTANCE PROTEIN, NIMA-FAMILY-RELATED PROTEIN-RELATED"/>
    <property type="match status" value="1"/>
</dbReference>
<accession>A0A5J6MRP1</accession>
<dbReference type="KEGG" id="htq:FRZ44_53080"/>
<gene>
    <name evidence="2" type="ORF">FRZ44_53080</name>
</gene>
<feature type="region of interest" description="Disordered" evidence="1">
    <location>
        <begin position="1"/>
        <end position="24"/>
    </location>
</feature>
<organism evidence="2 3">
    <name type="scientific">Hypericibacter terrae</name>
    <dbReference type="NCBI Taxonomy" id="2602015"/>
    <lineage>
        <taxon>Bacteria</taxon>
        <taxon>Pseudomonadati</taxon>
        <taxon>Pseudomonadota</taxon>
        <taxon>Alphaproteobacteria</taxon>
        <taxon>Rhodospirillales</taxon>
        <taxon>Dongiaceae</taxon>
        <taxon>Hypericibacter</taxon>
    </lineage>
</organism>
<reference evidence="2 3" key="1">
    <citation type="submission" date="2019-08" db="EMBL/GenBank/DDBJ databases">
        <title>Hyperibacter terrae gen. nov., sp. nov. and Hyperibacter viscosus sp. nov., two new members in the family Rhodospirillaceae isolated from the rhizosphere of Hypericum perforatum.</title>
        <authorList>
            <person name="Noviana Z."/>
        </authorList>
    </citation>
    <scope>NUCLEOTIDE SEQUENCE [LARGE SCALE GENOMIC DNA]</scope>
    <source>
        <strain evidence="2 3">R5913</strain>
    </source>
</reference>
<dbReference type="AlphaFoldDB" id="A0A5J6MRP1"/>
<dbReference type="OrthoDB" id="116031at2"/>
<dbReference type="InterPro" id="IPR012349">
    <property type="entry name" value="Split_barrel_FMN-bd"/>
</dbReference>
<dbReference type="Pfam" id="PF12900">
    <property type="entry name" value="Pyridox_ox_2"/>
    <property type="match status" value="1"/>
</dbReference>
<sequence length="250" mass="27406">MTSPGSYGGKTSEPPEGSFEPTEVSRVKRLNKRGHYDRETVFKVLDAGLIAHIGYVIDGQPFVTPTAYWREGDFLYWHGSAASRMLEHVGEGIPCSVTVTHLDGLVLARSGFHHSINYRSVMAFGRAFFVDEPEAKMAAFEAFVERIFPGRWAELRPATKQEVKGTTVIGMKIEEASAKIRTGGPSDDDEDYALPIWAGVLPIRTVVGAAVPDAKMTPGIRQPAHLSIFQPETEFDALMTRTAALPKAAE</sequence>
<dbReference type="RefSeq" id="WP_151180002.1">
    <property type="nucleotide sequence ID" value="NZ_CP042906.1"/>
</dbReference>
<evidence type="ECO:0000256" key="1">
    <source>
        <dbReference type="SAM" id="MobiDB-lite"/>
    </source>
</evidence>
<dbReference type="InterPro" id="IPR024747">
    <property type="entry name" value="Pyridox_Oxase-rel"/>
</dbReference>
<proteinExistence type="predicted"/>
<protein>
    <submittedName>
        <fullName evidence="2">Flavin-nucleotide-binding protein</fullName>
    </submittedName>
</protein>
<dbReference type="Gene3D" id="2.30.110.10">
    <property type="entry name" value="Electron Transport, Fmn-binding Protein, Chain A"/>
    <property type="match status" value="1"/>
</dbReference>
<dbReference type="Proteomes" id="UP000326202">
    <property type="component" value="Chromosome"/>
</dbReference>
<evidence type="ECO:0000313" key="2">
    <source>
        <dbReference type="EMBL" id="QEX19993.1"/>
    </source>
</evidence>
<dbReference type="SUPFAM" id="SSF50475">
    <property type="entry name" value="FMN-binding split barrel"/>
    <property type="match status" value="1"/>
</dbReference>
<dbReference type="EMBL" id="CP042906">
    <property type="protein sequence ID" value="QEX19993.1"/>
    <property type="molecule type" value="Genomic_DNA"/>
</dbReference>
<keyword evidence="3" id="KW-1185">Reference proteome</keyword>
<name>A0A5J6MRP1_9PROT</name>
<evidence type="ECO:0000313" key="3">
    <source>
        <dbReference type="Proteomes" id="UP000326202"/>
    </source>
</evidence>
<dbReference type="PANTHER" id="PTHR34071:SF2">
    <property type="entry name" value="FLAVIN-NUCLEOTIDE-BINDING PROTEIN"/>
    <property type="match status" value="1"/>
</dbReference>